<protein>
    <submittedName>
        <fullName evidence="1">Uncharacterized protein</fullName>
    </submittedName>
</protein>
<organism evidence="1 2">
    <name type="scientific">Desulfosarcina ovata subsp. sediminis</name>
    <dbReference type="NCBI Taxonomy" id="885957"/>
    <lineage>
        <taxon>Bacteria</taxon>
        <taxon>Pseudomonadati</taxon>
        <taxon>Thermodesulfobacteriota</taxon>
        <taxon>Desulfobacteria</taxon>
        <taxon>Desulfobacterales</taxon>
        <taxon>Desulfosarcinaceae</taxon>
        <taxon>Desulfosarcina</taxon>
    </lineage>
</organism>
<sequence>MNEAVKVSPKEFEKQPDGSWLCVKNSDIKSNYGVYRIAPGTTFEKGKPLWGIDVAELLEQANPN</sequence>
<accession>A0A5K7ZV00</accession>
<evidence type="ECO:0000313" key="2">
    <source>
        <dbReference type="Proteomes" id="UP000425960"/>
    </source>
</evidence>
<dbReference type="Proteomes" id="UP000425960">
    <property type="component" value="Chromosome"/>
</dbReference>
<proteinExistence type="predicted"/>
<reference evidence="1 2" key="1">
    <citation type="submission" date="2019-11" db="EMBL/GenBank/DDBJ databases">
        <title>Comparative genomics of hydrocarbon-degrading Desulfosarcina strains.</title>
        <authorList>
            <person name="Watanabe M."/>
            <person name="Kojima H."/>
            <person name="Fukui M."/>
        </authorList>
    </citation>
    <scope>NUCLEOTIDE SEQUENCE [LARGE SCALE GENOMIC DNA]</scope>
    <source>
        <strain evidence="1 2">28bB2T</strain>
    </source>
</reference>
<gene>
    <name evidence="1" type="ORF">DSCO28_45420</name>
</gene>
<dbReference type="AlphaFoldDB" id="A0A5K7ZV00"/>
<evidence type="ECO:0000313" key="1">
    <source>
        <dbReference type="EMBL" id="BBO83976.1"/>
    </source>
</evidence>
<dbReference type="EMBL" id="AP021876">
    <property type="protein sequence ID" value="BBO83976.1"/>
    <property type="molecule type" value="Genomic_DNA"/>
</dbReference>
<dbReference type="KEGG" id="dov:DSCO28_45420"/>
<name>A0A5K7ZV00_9BACT</name>